<dbReference type="CDD" id="cd00519">
    <property type="entry name" value="Lipase_3"/>
    <property type="match status" value="1"/>
</dbReference>
<evidence type="ECO:0000313" key="2">
    <source>
        <dbReference type="EMBL" id="KAK9096950.1"/>
    </source>
</evidence>
<keyword evidence="3" id="KW-1185">Reference proteome</keyword>
<dbReference type="Gene3D" id="3.40.50.1820">
    <property type="entry name" value="alpha/beta hydrolase"/>
    <property type="match status" value="1"/>
</dbReference>
<proteinExistence type="predicted"/>
<comment type="caution">
    <text evidence="2">The sequence shown here is derived from an EMBL/GenBank/DDBJ whole genome shotgun (WGS) entry which is preliminary data.</text>
</comment>
<dbReference type="InterPro" id="IPR044819">
    <property type="entry name" value="OBL-like"/>
</dbReference>
<protein>
    <recommendedName>
        <fullName evidence="1">Fungal lipase-type domain-containing protein</fullName>
    </recommendedName>
</protein>
<dbReference type="GO" id="GO:0006629">
    <property type="term" value="P:lipid metabolic process"/>
    <property type="evidence" value="ECO:0007669"/>
    <property type="project" value="InterPro"/>
</dbReference>
<evidence type="ECO:0000259" key="1">
    <source>
        <dbReference type="Pfam" id="PF01764"/>
    </source>
</evidence>
<feature type="domain" description="Fungal lipase-type" evidence="1">
    <location>
        <begin position="200"/>
        <end position="366"/>
    </location>
</feature>
<evidence type="ECO:0000313" key="3">
    <source>
        <dbReference type="Proteomes" id="UP001417504"/>
    </source>
</evidence>
<dbReference type="EMBL" id="JBBNAE010000009">
    <property type="protein sequence ID" value="KAK9096950.1"/>
    <property type="molecule type" value="Genomic_DNA"/>
</dbReference>
<dbReference type="InterPro" id="IPR029058">
    <property type="entry name" value="AB_hydrolase_fold"/>
</dbReference>
<dbReference type="GO" id="GO:0004806">
    <property type="term" value="F:triacylglycerol lipase activity"/>
    <property type="evidence" value="ECO:0007669"/>
    <property type="project" value="InterPro"/>
</dbReference>
<dbReference type="Proteomes" id="UP001417504">
    <property type="component" value="Unassembled WGS sequence"/>
</dbReference>
<dbReference type="PANTHER" id="PTHR46086:SF3">
    <property type="entry name" value="TRIACYLGLYCEROL LIPASE OBL1"/>
    <property type="match status" value="1"/>
</dbReference>
<name>A0AAP0ERI3_9MAGN</name>
<dbReference type="PANTHER" id="PTHR46086">
    <property type="entry name" value="ALPHA/BETA-HYDROLASES SUPERFAMILY PROTEIN"/>
    <property type="match status" value="1"/>
</dbReference>
<accession>A0AAP0ERI3</accession>
<dbReference type="InterPro" id="IPR002921">
    <property type="entry name" value="Fungal_lipase-type"/>
</dbReference>
<reference evidence="2 3" key="1">
    <citation type="submission" date="2024-01" db="EMBL/GenBank/DDBJ databases">
        <title>Genome assemblies of Stephania.</title>
        <authorList>
            <person name="Yang L."/>
        </authorList>
    </citation>
    <scope>NUCLEOTIDE SEQUENCE [LARGE SCALE GENOMIC DNA]</scope>
    <source>
        <strain evidence="2">QJT</strain>
        <tissue evidence="2">Leaf</tissue>
    </source>
</reference>
<sequence>MATEDEFSDDYVVLKPKHGGVLDLLRLLWTHDVGKSKFMDVSPGLKIIEFRRRLIVINSLIMQKALHWLEKPMAWAGSLLEMWLNLLYCNGNFAVLLFRFFQGKVVMPDKESAAFVSAIGCLDRRVDLSKDIKIGDCRYIAQLSLMASKISYENEAFIKIVVEKRWEMDFLGFYDFWNDYLERFSTQAFMMYDKGIDMVVVAFRGTSPFDASDWNTDFDLSWFKLPSINCKVHGGFMKALGLQKKIGWPKNIQNNDSTDDDKHSRLVAYYTIREKLKTILGTNSSTKYILTGHSLGGALAILFPMVLFLHDETWLMERLEGVYTFGQPRVGDEKLCEFMEEKLSLYGVKYYRFVYGYDIVPRLPYDDKAYMFKHFGTCVYYNSFYQGQIVKEEPDKNYSWLTWQIPKIINAVWELIRSFIIRFWKGSEYAEGWLLMMYRLFGLLNPGMADHALQDYVNAINLSSSSLLPSSQPLHNTSRLKIN</sequence>
<organism evidence="2 3">
    <name type="scientific">Stephania japonica</name>
    <dbReference type="NCBI Taxonomy" id="461633"/>
    <lineage>
        <taxon>Eukaryota</taxon>
        <taxon>Viridiplantae</taxon>
        <taxon>Streptophyta</taxon>
        <taxon>Embryophyta</taxon>
        <taxon>Tracheophyta</taxon>
        <taxon>Spermatophyta</taxon>
        <taxon>Magnoliopsida</taxon>
        <taxon>Ranunculales</taxon>
        <taxon>Menispermaceae</taxon>
        <taxon>Menispermoideae</taxon>
        <taxon>Cissampelideae</taxon>
        <taxon>Stephania</taxon>
    </lineage>
</organism>
<gene>
    <name evidence="2" type="ORF">Sjap_022447</name>
</gene>
<dbReference type="Pfam" id="PF01764">
    <property type="entry name" value="Lipase_3"/>
    <property type="match status" value="1"/>
</dbReference>
<dbReference type="AlphaFoldDB" id="A0AAP0ERI3"/>
<dbReference type="SUPFAM" id="SSF53474">
    <property type="entry name" value="alpha/beta-Hydrolases"/>
    <property type="match status" value="1"/>
</dbReference>